<dbReference type="Proteomes" id="UP000689195">
    <property type="component" value="Unassembled WGS sequence"/>
</dbReference>
<gene>
    <name evidence="1" type="ORF">PPENT_87.1.T1470146</name>
</gene>
<reference evidence="1" key="1">
    <citation type="submission" date="2021-01" db="EMBL/GenBank/DDBJ databases">
        <authorList>
            <consortium name="Genoscope - CEA"/>
            <person name="William W."/>
        </authorList>
    </citation>
    <scope>NUCLEOTIDE SEQUENCE</scope>
</reference>
<dbReference type="EMBL" id="CAJJDO010000147">
    <property type="protein sequence ID" value="CAD8207553.1"/>
    <property type="molecule type" value="Genomic_DNA"/>
</dbReference>
<organism evidence="1 2">
    <name type="scientific">Paramecium pentaurelia</name>
    <dbReference type="NCBI Taxonomy" id="43138"/>
    <lineage>
        <taxon>Eukaryota</taxon>
        <taxon>Sar</taxon>
        <taxon>Alveolata</taxon>
        <taxon>Ciliophora</taxon>
        <taxon>Intramacronucleata</taxon>
        <taxon>Oligohymenophorea</taxon>
        <taxon>Peniculida</taxon>
        <taxon>Parameciidae</taxon>
        <taxon>Paramecium</taxon>
    </lineage>
</organism>
<evidence type="ECO:0000313" key="1">
    <source>
        <dbReference type="EMBL" id="CAD8207553.1"/>
    </source>
</evidence>
<name>A0A8S1Y1B6_9CILI</name>
<evidence type="ECO:0000313" key="2">
    <source>
        <dbReference type="Proteomes" id="UP000689195"/>
    </source>
</evidence>
<dbReference type="AlphaFoldDB" id="A0A8S1Y1B6"/>
<protein>
    <submittedName>
        <fullName evidence="1">Uncharacterized protein</fullName>
    </submittedName>
</protein>
<proteinExistence type="predicted"/>
<keyword evidence="2" id="KW-1185">Reference proteome</keyword>
<comment type="caution">
    <text evidence="1">The sequence shown here is derived from an EMBL/GenBank/DDBJ whole genome shotgun (WGS) entry which is preliminary data.</text>
</comment>
<accession>A0A8S1Y1B6</accession>
<sequence>MWLELFQEKENVQIALHYVKYVNRDLMIKQKYYFYIIQSKITPCFKINQENSIYTLKCIQKVHLQKVPIDPNLQIAHYSINEICDNMVEYNVLNFNNLGSFFLQNFRIFVQNINSGFLEQKLNYKYFNEIGLKRITLILLFNTICENLEVKNYSFLNYIREKVFSIQQIQLRIEEQLKPFLLVIQFQILYFDSVKINQVRFLIRTQLKLIFNNRGQSLDFNIIDTSFYSDQSIPIQIQIYGDNYRNFNLQNFQFFDVIVYNAINFLIMSSDLGDYQDKGFEIVKLYFQQHNFAIFSKYASTNYS</sequence>